<protein>
    <submittedName>
        <fullName evidence="1">Uncharacterized protein</fullName>
    </submittedName>
</protein>
<accession>A0A5J5FBF3</accession>
<comment type="caution">
    <text evidence="1">The sequence shown here is derived from an EMBL/GenBank/DDBJ whole genome shotgun (WGS) entry which is preliminary data.</text>
</comment>
<gene>
    <name evidence="1" type="ORF">FN846DRAFT_246484</name>
</gene>
<sequence length="183" mass="19858">MHRWDRTTATETRRGGKAWNWGFSECMSSVVIFSDVNVRPRHVRHVTFGVDMLGIGIFGTGVFGTGMFGTGMFGVDMFGIENAWEALNICGYLFTLRGCRGCQRKRFGVGKSCVGRGALNICGCLFTDVRGCQRKRLGVGKSCVGGEEGSRGLGTYAVTCSQLRGCRGCQRKRLGIGKSCVGE</sequence>
<keyword evidence="2" id="KW-1185">Reference proteome</keyword>
<evidence type="ECO:0000313" key="2">
    <source>
        <dbReference type="Proteomes" id="UP000326924"/>
    </source>
</evidence>
<name>A0A5J5FBF3_9PEZI</name>
<evidence type="ECO:0000313" key="1">
    <source>
        <dbReference type="EMBL" id="KAA8914902.1"/>
    </source>
</evidence>
<proteinExistence type="predicted"/>
<dbReference type="AlphaFoldDB" id="A0A5J5FBF3"/>
<organism evidence="1 2">
    <name type="scientific">Sphaerosporella brunnea</name>
    <dbReference type="NCBI Taxonomy" id="1250544"/>
    <lineage>
        <taxon>Eukaryota</taxon>
        <taxon>Fungi</taxon>
        <taxon>Dikarya</taxon>
        <taxon>Ascomycota</taxon>
        <taxon>Pezizomycotina</taxon>
        <taxon>Pezizomycetes</taxon>
        <taxon>Pezizales</taxon>
        <taxon>Pyronemataceae</taxon>
        <taxon>Sphaerosporella</taxon>
    </lineage>
</organism>
<dbReference type="EMBL" id="VXIS01000002">
    <property type="protein sequence ID" value="KAA8914902.1"/>
    <property type="molecule type" value="Genomic_DNA"/>
</dbReference>
<reference evidence="1 2" key="1">
    <citation type="submission" date="2019-09" db="EMBL/GenBank/DDBJ databases">
        <title>Draft genome of the ectomycorrhizal ascomycete Sphaerosporella brunnea.</title>
        <authorList>
            <consortium name="DOE Joint Genome Institute"/>
            <person name="Benucci G.M."/>
            <person name="Marozzi G."/>
            <person name="Antonielli L."/>
            <person name="Sanchez S."/>
            <person name="Marco P."/>
            <person name="Wang X."/>
            <person name="Falini L.B."/>
            <person name="Barry K."/>
            <person name="Haridas S."/>
            <person name="Lipzen A."/>
            <person name="Labutti K."/>
            <person name="Grigoriev I.V."/>
            <person name="Murat C."/>
            <person name="Martin F."/>
            <person name="Albertini E."/>
            <person name="Donnini D."/>
            <person name="Bonito G."/>
        </authorList>
    </citation>
    <scope>NUCLEOTIDE SEQUENCE [LARGE SCALE GENOMIC DNA]</scope>
    <source>
        <strain evidence="1 2">Sb_GMNB300</strain>
    </source>
</reference>
<dbReference type="InParanoid" id="A0A5J5FBF3"/>
<dbReference type="Proteomes" id="UP000326924">
    <property type="component" value="Unassembled WGS sequence"/>
</dbReference>